<evidence type="ECO:0000313" key="2">
    <source>
        <dbReference type="Proteomes" id="UP000631421"/>
    </source>
</evidence>
<organism evidence="1 2">
    <name type="scientific">Pseudanabaena cinerea FACHB-1277</name>
    <dbReference type="NCBI Taxonomy" id="2949581"/>
    <lineage>
        <taxon>Bacteria</taxon>
        <taxon>Bacillati</taxon>
        <taxon>Cyanobacteriota</taxon>
        <taxon>Cyanophyceae</taxon>
        <taxon>Pseudanabaenales</taxon>
        <taxon>Pseudanabaenaceae</taxon>
        <taxon>Pseudanabaena</taxon>
        <taxon>Pseudanabaena cinerea</taxon>
    </lineage>
</organism>
<reference evidence="1" key="1">
    <citation type="journal article" date="2015" name="ISME J.">
        <title>Draft Genome Sequence of Streptomyces incarnatus NRRL8089, which Produces the Nucleoside Antibiotic Sinefungin.</title>
        <authorList>
            <person name="Oshima K."/>
            <person name="Hattori M."/>
            <person name="Shimizu H."/>
            <person name="Fukuda K."/>
            <person name="Nemoto M."/>
            <person name="Inagaki K."/>
            <person name="Tamura T."/>
        </authorList>
    </citation>
    <scope>NUCLEOTIDE SEQUENCE</scope>
    <source>
        <strain evidence="1">FACHB-1277</strain>
    </source>
</reference>
<name>A0A926UVP2_9CYAN</name>
<gene>
    <name evidence="1" type="ORF">H6F44_18650</name>
</gene>
<sequence>MRLITSCYNRIKHLNRKISTIVGKSIPNPSVLDRCKVEGVENIGMSWEEHSLWAVKPSLLVEIVNERKRNIDSGKLVLPNV</sequence>
<protein>
    <submittedName>
        <fullName evidence="1">Uncharacterized protein</fullName>
    </submittedName>
</protein>
<evidence type="ECO:0000313" key="1">
    <source>
        <dbReference type="EMBL" id="MBD2152124.1"/>
    </source>
</evidence>
<reference evidence="1" key="2">
    <citation type="submission" date="2020-08" db="EMBL/GenBank/DDBJ databases">
        <authorList>
            <person name="Chen M."/>
            <person name="Teng W."/>
            <person name="Zhao L."/>
            <person name="Hu C."/>
            <person name="Zhou Y."/>
            <person name="Han B."/>
            <person name="Song L."/>
            <person name="Shu W."/>
        </authorList>
    </citation>
    <scope>NUCLEOTIDE SEQUENCE</scope>
    <source>
        <strain evidence="1">FACHB-1277</strain>
    </source>
</reference>
<accession>A0A926UVP2</accession>
<keyword evidence="2" id="KW-1185">Reference proteome</keyword>
<dbReference type="AlphaFoldDB" id="A0A926UVP2"/>
<proteinExistence type="predicted"/>
<dbReference type="RefSeq" id="WP_190352533.1">
    <property type="nucleotide sequence ID" value="NZ_JACJPY010000082.1"/>
</dbReference>
<dbReference type="Proteomes" id="UP000631421">
    <property type="component" value="Unassembled WGS sequence"/>
</dbReference>
<comment type="caution">
    <text evidence="1">The sequence shown here is derived from an EMBL/GenBank/DDBJ whole genome shotgun (WGS) entry which is preliminary data.</text>
</comment>
<dbReference type="EMBL" id="JACJPY010000082">
    <property type="protein sequence ID" value="MBD2152124.1"/>
    <property type="molecule type" value="Genomic_DNA"/>
</dbReference>